<dbReference type="AlphaFoldDB" id="W2GMZ0"/>
<name>W2GMZ0_PHYNI</name>
<evidence type="ECO:0000313" key="1">
    <source>
        <dbReference type="EMBL" id="ETK84368.1"/>
    </source>
</evidence>
<gene>
    <name evidence="1" type="ORF">L915_10659</name>
    <name evidence="2" type="ORF">L916_10549</name>
</gene>
<sequence>MDETTMFCDHNRDNTFDERCPLSKKSLVIPGPKSNIVMVNGGAHARVEKS</sequence>
<dbReference type="EMBL" id="KI686812">
    <property type="protein sequence ID" value="ETK84368.1"/>
    <property type="molecule type" value="Genomic_DNA"/>
</dbReference>
<reference evidence="2" key="2">
    <citation type="submission" date="2013-11" db="EMBL/GenBank/DDBJ databases">
        <title>The Genome Sequence of Phytophthora parasitica CJ05E6.</title>
        <authorList>
            <consortium name="The Broad Institute Genomics Platform"/>
            <person name="Russ C."/>
            <person name="Tyler B."/>
            <person name="Panabieres F."/>
            <person name="Shan W."/>
            <person name="Tripathy S."/>
            <person name="Grunwald N."/>
            <person name="Machado M."/>
            <person name="Johnson C.S."/>
            <person name="Arredondo F."/>
            <person name="Hong C."/>
            <person name="Coffey M."/>
            <person name="Young S.K."/>
            <person name="Zeng Q."/>
            <person name="Gargeya S."/>
            <person name="Fitzgerald M."/>
            <person name="Abouelleil A."/>
            <person name="Alvarado L."/>
            <person name="Chapman S.B."/>
            <person name="Gainer-Dewar J."/>
            <person name="Goldberg J."/>
            <person name="Griggs A."/>
            <person name="Gujja S."/>
            <person name="Hansen M."/>
            <person name="Howarth C."/>
            <person name="Imamovic A."/>
            <person name="Ireland A."/>
            <person name="Larimer J."/>
            <person name="McCowan C."/>
            <person name="Murphy C."/>
            <person name="Pearson M."/>
            <person name="Poon T.W."/>
            <person name="Priest M."/>
            <person name="Roberts A."/>
            <person name="Saif S."/>
            <person name="Shea T."/>
            <person name="Sykes S."/>
            <person name="Wortman J."/>
            <person name="Nusbaum C."/>
            <person name="Birren B."/>
        </authorList>
    </citation>
    <scope>NUCLEOTIDE SEQUENCE [LARGE SCALE GENOMIC DNA]</scope>
    <source>
        <strain evidence="2">CJ05E6</strain>
    </source>
</reference>
<protein>
    <submittedName>
        <fullName evidence="1">Uncharacterized protein</fullName>
    </submittedName>
</protein>
<evidence type="ECO:0000313" key="2">
    <source>
        <dbReference type="EMBL" id="ETL37808.1"/>
    </source>
</evidence>
<dbReference type="Proteomes" id="UP000053864">
    <property type="component" value="Unassembled WGS sequence"/>
</dbReference>
<dbReference type="Proteomes" id="UP000053236">
    <property type="component" value="Unassembled WGS sequence"/>
</dbReference>
<proteinExistence type="predicted"/>
<dbReference type="EMBL" id="KI673479">
    <property type="protein sequence ID" value="ETL37808.1"/>
    <property type="molecule type" value="Genomic_DNA"/>
</dbReference>
<organism evidence="1">
    <name type="scientific">Phytophthora nicotianae</name>
    <name type="common">Potato buckeye rot agent</name>
    <name type="synonym">Phytophthora parasitica</name>
    <dbReference type="NCBI Taxonomy" id="4792"/>
    <lineage>
        <taxon>Eukaryota</taxon>
        <taxon>Sar</taxon>
        <taxon>Stramenopiles</taxon>
        <taxon>Oomycota</taxon>
        <taxon>Peronosporomycetes</taxon>
        <taxon>Peronosporales</taxon>
        <taxon>Peronosporaceae</taxon>
        <taxon>Phytophthora</taxon>
    </lineage>
</organism>
<accession>W2GMZ0</accession>
<reference evidence="1" key="1">
    <citation type="submission" date="2013-11" db="EMBL/GenBank/DDBJ databases">
        <title>The Genome Sequence of Phytophthora parasitica CJ02B3.</title>
        <authorList>
            <consortium name="The Broad Institute Genomics Platform"/>
            <person name="Russ C."/>
            <person name="Tyler B."/>
            <person name="Panabieres F."/>
            <person name="Shan W."/>
            <person name="Tripathy S."/>
            <person name="Grunwald N."/>
            <person name="Machado M."/>
            <person name="Johnson C.S."/>
            <person name="Arredondo F."/>
            <person name="Hong C."/>
            <person name="Coffey M."/>
            <person name="Young S.K."/>
            <person name="Zeng Q."/>
            <person name="Gargeya S."/>
            <person name="Fitzgerald M."/>
            <person name="Abouelleil A."/>
            <person name="Alvarado L."/>
            <person name="Chapman S.B."/>
            <person name="Gainer-Dewar J."/>
            <person name="Goldberg J."/>
            <person name="Griggs A."/>
            <person name="Gujja S."/>
            <person name="Hansen M."/>
            <person name="Howarth C."/>
            <person name="Imamovic A."/>
            <person name="Ireland A."/>
            <person name="Larimer J."/>
            <person name="McCowan C."/>
            <person name="Murphy C."/>
            <person name="Pearson M."/>
            <person name="Poon T.W."/>
            <person name="Priest M."/>
            <person name="Roberts A."/>
            <person name="Saif S."/>
            <person name="Shea T."/>
            <person name="Sykes S."/>
            <person name="Wortman J."/>
            <person name="Nusbaum C."/>
            <person name="Birren B."/>
        </authorList>
    </citation>
    <scope>NUCLEOTIDE SEQUENCE [LARGE SCALE GENOMIC DNA]</scope>
    <source>
        <strain evidence="1">CJ02B3</strain>
    </source>
</reference>